<proteinExistence type="predicted"/>
<evidence type="ECO:0000313" key="4">
    <source>
        <dbReference type="Proteomes" id="UP000827284"/>
    </source>
</evidence>
<keyword evidence="2" id="KW-0472">Membrane</keyword>
<accession>A0A9P3LUM0</accession>
<feature type="compositionally biased region" description="Polar residues" evidence="1">
    <location>
        <begin position="197"/>
        <end position="209"/>
    </location>
</feature>
<feature type="compositionally biased region" description="Polar residues" evidence="1">
    <location>
        <begin position="368"/>
        <end position="377"/>
    </location>
</feature>
<feature type="transmembrane region" description="Helical" evidence="2">
    <location>
        <begin position="165"/>
        <end position="185"/>
    </location>
</feature>
<evidence type="ECO:0000313" key="3">
    <source>
        <dbReference type="EMBL" id="GJJ70810.1"/>
    </source>
</evidence>
<feature type="region of interest" description="Disordered" evidence="1">
    <location>
        <begin position="197"/>
        <end position="244"/>
    </location>
</feature>
<reference evidence="3" key="2">
    <citation type="journal article" date="2022" name="Microbiol. Resour. Announc.">
        <title>Whole-Genome Sequence of Entomortierella parvispora E1425, a Mucoromycotan Fungus Associated with Burkholderiaceae-Related Endosymbiotic Bacteria.</title>
        <authorList>
            <person name="Herlambang A."/>
            <person name="Guo Y."/>
            <person name="Takashima Y."/>
            <person name="Narisawa K."/>
            <person name="Ohta H."/>
            <person name="Nishizawa T."/>
        </authorList>
    </citation>
    <scope>NUCLEOTIDE SEQUENCE</scope>
    <source>
        <strain evidence="3">E1425</strain>
    </source>
</reference>
<feature type="region of interest" description="Disordered" evidence="1">
    <location>
        <begin position="1"/>
        <end position="24"/>
    </location>
</feature>
<evidence type="ECO:0000256" key="1">
    <source>
        <dbReference type="SAM" id="MobiDB-lite"/>
    </source>
</evidence>
<name>A0A9P3LUM0_9FUNG</name>
<reference evidence="3" key="1">
    <citation type="submission" date="2021-11" db="EMBL/GenBank/DDBJ databases">
        <authorList>
            <person name="Herlambang A."/>
            <person name="Guo Y."/>
            <person name="Takashima Y."/>
            <person name="Nishizawa T."/>
        </authorList>
    </citation>
    <scope>NUCLEOTIDE SEQUENCE</scope>
    <source>
        <strain evidence="3">E1425</strain>
    </source>
</reference>
<keyword evidence="4" id="KW-1185">Reference proteome</keyword>
<protein>
    <submittedName>
        <fullName evidence="3">Uncharacterized protein</fullName>
    </submittedName>
</protein>
<sequence>MVQLTLPLLDNTDNESGNATDPNCDPSQSIYNKKYCIKDFLFCSDDNPCPSKIPCVDRVCQCLPNTKQYITLTPLPVRMYTIGCNFNTKRDTATSCRDYEYGVSGTCLLNYCSSEVPCYAGNCDNKNNVCVNITSARQTLPTSNNAPITLGDDPFGTNKEGISPILFVLMICGVIVALALVGCIIRTTMQWTKSSVAWASGSKNKNSDSMTDEKDNEGNPSAGAAAKGPREMLQDEEGDGNAPAIVRVPSKFTGRHYLPSPPVMFSNEISPFSSPLPSPRFSPYSQPNQSQVSSNHSLMNPFRQPANPPSEDASTARSIELNDRSRPSTSSNGSTHDAAHIPGNESSIQGPEILNGGTDLRIARSQTLSRDFTTTPTALMPPANRRIGGGPTTLQKSSSMLQLGSRPAPPPPSPLLHKSRSNLSSAPRFPVSAPLPSIPGDSQQHQPPQHQLSRSSTVITSAGLQGPSPSLDSIIGFSTNSNSTGGGGDQEQKHHNTSADLTSVVLDSSSSLSPSLHSITSVGGGPSMPMLHSAERHPSLTVPARHSMLKHSASVPQMMYASSSPVPVLGGPTSRNLPAGFASSPIANSEERFRS</sequence>
<comment type="caution">
    <text evidence="3">The sequence shown here is derived from an EMBL/GenBank/DDBJ whole genome shotgun (WGS) entry which is preliminary data.</text>
</comment>
<feature type="region of interest" description="Disordered" evidence="1">
    <location>
        <begin position="574"/>
        <end position="595"/>
    </location>
</feature>
<feature type="compositionally biased region" description="Polar residues" evidence="1">
    <location>
        <begin position="452"/>
        <end position="471"/>
    </location>
</feature>
<feature type="compositionally biased region" description="Polar residues" evidence="1">
    <location>
        <begin position="284"/>
        <end position="298"/>
    </location>
</feature>
<organism evidence="3 4">
    <name type="scientific">Entomortierella parvispora</name>
    <dbReference type="NCBI Taxonomy" id="205924"/>
    <lineage>
        <taxon>Eukaryota</taxon>
        <taxon>Fungi</taxon>
        <taxon>Fungi incertae sedis</taxon>
        <taxon>Mucoromycota</taxon>
        <taxon>Mortierellomycotina</taxon>
        <taxon>Mortierellomycetes</taxon>
        <taxon>Mortierellales</taxon>
        <taxon>Mortierellaceae</taxon>
        <taxon>Entomortierella</taxon>
    </lineage>
</organism>
<feature type="compositionally biased region" description="Polar residues" evidence="1">
    <location>
        <begin position="14"/>
        <end position="24"/>
    </location>
</feature>
<gene>
    <name evidence="3" type="ORF">EMPS_03160</name>
</gene>
<evidence type="ECO:0000256" key="2">
    <source>
        <dbReference type="SAM" id="Phobius"/>
    </source>
</evidence>
<feature type="region of interest" description="Disordered" evidence="1">
    <location>
        <begin position="368"/>
        <end position="496"/>
    </location>
</feature>
<dbReference type="OrthoDB" id="2412405at2759"/>
<keyword evidence="2" id="KW-1133">Transmembrane helix</keyword>
<feature type="region of interest" description="Disordered" evidence="1">
    <location>
        <begin position="272"/>
        <end position="355"/>
    </location>
</feature>
<dbReference type="EMBL" id="BQFW01000004">
    <property type="protein sequence ID" value="GJJ70810.1"/>
    <property type="molecule type" value="Genomic_DNA"/>
</dbReference>
<keyword evidence="2" id="KW-0812">Transmembrane</keyword>
<dbReference type="AlphaFoldDB" id="A0A9P3LUM0"/>
<dbReference type="Proteomes" id="UP000827284">
    <property type="component" value="Unassembled WGS sequence"/>
</dbReference>